<reference evidence="1" key="1">
    <citation type="journal article" date="2014" name="Genome Biol. Evol.">
        <title>Pangenome evidence for extensive interdomain horizontal transfer affecting lineage core and shell genes in uncultured planktonic thaumarchaeota and euryarchaeota.</title>
        <authorList>
            <person name="Deschamps P."/>
            <person name="Zivanovic Y."/>
            <person name="Moreira D."/>
            <person name="Rodriguez-Valera F."/>
            <person name="Lopez-Garcia P."/>
        </authorList>
    </citation>
    <scope>NUCLEOTIDE SEQUENCE</scope>
</reference>
<sequence length="195" mass="22684">MEESSTANCEHPKCNRLTFRNTTRCYEHQDFEEIERGKLEKKKEEEEIHRIELEERLRISTEVKASTGNYSGDYEIIAPVFFQLTNKGIYSTLKQYKKQYVPFFESFGYDRDKSKKYSIDLLFFLAPEIYSGAENDFEIAYYIGIEELKILADGLGGDAVLFIKHDIDLDTRGWTHFSLQVTGTAVKLLETSKDD</sequence>
<dbReference type="EMBL" id="KF901291">
    <property type="protein sequence ID" value="AIF25468.1"/>
    <property type="molecule type" value="Genomic_DNA"/>
</dbReference>
<dbReference type="SUPFAM" id="SSF117782">
    <property type="entry name" value="YbjQ-like"/>
    <property type="match status" value="1"/>
</dbReference>
<protein>
    <submittedName>
        <fullName evidence="1">Uncharacterized protein</fullName>
    </submittedName>
</protein>
<proteinExistence type="predicted"/>
<dbReference type="InterPro" id="IPR035439">
    <property type="entry name" value="UPF0145_dom_sf"/>
</dbReference>
<organism evidence="1">
    <name type="scientific">uncultured marine group II/III euryarchaeote SAT1000_51_D10</name>
    <dbReference type="NCBI Taxonomy" id="1456587"/>
    <lineage>
        <taxon>Archaea</taxon>
        <taxon>Methanobacteriati</taxon>
        <taxon>Methanobacteriota</taxon>
        <taxon>environmental samples</taxon>
    </lineage>
</organism>
<dbReference type="AlphaFoldDB" id="A0A075IGR4"/>
<name>A0A075IGR4_9EURY</name>
<accession>A0A075IGR4</accession>
<evidence type="ECO:0000313" key="1">
    <source>
        <dbReference type="EMBL" id="AIF25468.1"/>
    </source>
</evidence>